<dbReference type="GO" id="GO:0006614">
    <property type="term" value="P:SRP-dependent cotranslational protein targeting to membrane"/>
    <property type="evidence" value="ECO:0007669"/>
    <property type="project" value="TreeGrafter"/>
</dbReference>
<dbReference type="PANTHER" id="PTHR24075:SF0">
    <property type="entry name" value="TRANSLOCATION PROTEIN SEC63 HOMOLOG"/>
    <property type="match status" value="1"/>
</dbReference>
<evidence type="ECO:0000256" key="8">
    <source>
        <dbReference type="SAM" id="Phobius"/>
    </source>
</evidence>
<feature type="domain" description="SEC63" evidence="9">
    <location>
        <begin position="36"/>
        <end position="424"/>
    </location>
</feature>
<evidence type="ECO:0000256" key="3">
    <source>
        <dbReference type="ARBA" id="ARBA00022692"/>
    </source>
</evidence>
<evidence type="ECO:0000256" key="6">
    <source>
        <dbReference type="ARBA" id="ARBA00023136"/>
    </source>
</evidence>
<feature type="transmembrane region" description="Helical" evidence="8">
    <location>
        <begin position="16"/>
        <end position="34"/>
    </location>
</feature>
<evidence type="ECO:0000256" key="1">
    <source>
        <dbReference type="ARBA" id="ARBA00004141"/>
    </source>
</evidence>
<dbReference type="OrthoDB" id="1734229at2759"/>
<keyword evidence="6 8" id="KW-0472">Membrane</keyword>
<evidence type="ECO:0000313" key="10">
    <source>
        <dbReference type="EMBL" id="CAE7558139.1"/>
    </source>
</evidence>
<sequence>MGIALHPKLLVKENQIFTLCMFFAVLFVVPFSIVCCCLRGSNISSNGVCGETLKVFHSCIDIEVADQDMPGLFAASVESRRQICADLSPMLEVMIRKNPEPMKPGSVVQFVQATGSGEEKGRRGVLRNKGPDGRWEVEVWPVTGPPKSAAEVQTKVFPQSVLAAAEPRISCPFSDPSIRRGTAVLWAHMWRLHPHMPPAVQAELTGRLMHLPKLGRAMTSIAAHGEGDRSGFVDVVRSSIKFQRCLVQAMDFDDSPLLQLPHVRSVPANPPTLREVVESCGEASLLRRIGNFSAEQVLDIQAFCRHAPLVELSYVVEVNDEPDMAEGDLGTLKITLTRTNLDATESVGAVHAPLFPGVKFEEWWLLVYDNRGRRMIATDLVLGTGRECKSNVTFIVPRPGDFSWTVHAMCDSYAGLDVQCDVHFRAAKKNEVDRPSCDASIQRLAWGKGSKSA</sequence>
<dbReference type="SUPFAM" id="SSF81296">
    <property type="entry name" value="E set domains"/>
    <property type="match status" value="1"/>
</dbReference>
<dbReference type="Proteomes" id="UP000601435">
    <property type="component" value="Unassembled WGS sequence"/>
</dbReference>
<evidence type="ECO:0000256" key="7">
    <source>
        <dbReference type="ARBA" id="ARBA00023186"/>
    </source>
</evidence>
<comment type="subcellular location">
    <subcellularLocation>
        <location evidence="2">Endoplasmic reticulum</location>
    </subcellularLocation>
    <subcellularLocation>
        <location evidence="1">Membrane</location>
        <topology evidence="1">Multi-pass membrane protein</topology>
    </subcellularLocation>
</comment>
<dbReference type="GO" id="GO:0006620">
    <property type="term" value="P:post-translational protein targeting to endoplasmic reticulum membrane"/>
    <property type="evidence" value="ECO:0007669"/>
    <property type="project" value="TreeGrafter"/>
</dbReference>
<gene>
    <name evidence="10" type="primary">BRR2A</name>
    <name evidence="10" type="ORF">SNEC2469_LOCUS16111</name>
</gene>
<feature type="non-terminal residue" evidence="10">
    <location>
        <position position="453"/>
    </location>
</feature>
<keyword evidence="3 8" id="KW-0812">Transmembrane</keyword>
<evidence type="ECO:0000256" key="4">
    <source>
        <dbReference type="ARBA" id="ARBA00022824"/>
    </source>
</evidence>
<dbReference type="InterPro" id="IPR004179">
    <property type="entry name" value="Sec63-dom"/>
</dbReference>
<protein>
    <submittedName>
        <fullName evidence="10">BRR2A protein</fullName>
    </submittedName>
</protein>
<keyword evidence="5 8" id="KW-1133">Transmembrane helix</keyword>
<dbReference type="SMART" id="SM00973">
    <property type="entry name" value="Sec63"/>
    <property type="match status" value="1"/>
</dbReference>
<dbReference type="SUPFAM" id="SSF158702">
    <property type="entry name" value="Sec63 N-terminal domain-like"/>
    <property type="match status" value="1"/>
</dbReference>
<dbReference type="InterPro" id="IPR014756">
    <property type="entry name" value="Ig_E-set"/>
</dbReference>
<reference evidence="10" key="1">
    <citation type="submission" date="2021-02" db="EMBL/GenBank/DDBJ databases">
        <authorList>
            <person name="Dougan E. K."/>
            <person name="Rhodes N."/>
            <person name="Thang M."/>
            <person name="Chan C."/>
        </authorList>
    </citation>
    <scope>NUCLEOTIDE SEQUENCE</scope>
</reference>
<feature type="non-terminal residue" evidence="10">
    <location>
        <position position="1"/>
    </location>
</feature>
<comment type="caution">
    <text evidence="10">The sequence shown here is derived from an EMBL/GenBank/DDBJ whole genome shotgun (WGS) entry which is preliminary data.</text>
</comment>
<evidence type="ECO:0000313" key="11">
    <source>
        <dbReference type="Proteomes" id="UP000601435"/>
    </source>
</evidence>
<dbReference type="Gene3D" id="2.60.40.150">
    <property type="entry name" value="C2 domain"/>
    <property type="match status" value="1"/>
</dbReference>
<name>A0A812UAH1_9DINO</name>
<dbReference type="EMBL" id="CAJNJA010026330">
    <property type="protein sequence ID" value="CAE7558139.1"/>
    <property type="molecule type" value="Genomic_DNA"/>
</dbReference>
<dbReference type="PANTHER" id="PTHR24075">
    <property type="entry name" value="SEC63 DOMAIN-CONTAINING"/>
    <property type="match status" value="1"/>
</dbReference>
<proteinExistence type="predicted"/>
<dbReference type="Pfam" id="PF02889">
    <property type="entry name" value="Sec63"/>
    <property type="match status" value="1"/>
</dbReference>
<keyword evidence="7" id="KW-0143">Chaperone</keyword>
<evidence type="ECO:0000259" key="9">
    <source>
        <dbReference type="SMART" id="SM00973"/>
    </source>
</evidence>
<accession>A0A812UAH1</accession>
<dbReference type="InterPro" id="IPR035892">
    <property type="entry name" value="C2_domain_sf"/>
</dbReference>
<dbReference type="GO" id="GO:0003723">
    <property type="term" value="F:RNA binding"/>
    <property type="evidence" value="ECO:0007669"/>
    <property type="project" value="TreeGrafter"/>
</dbReference>
<evidence type="ECO:0000256" key="5">
    <source>
        <dbReference type="ARBA" id="ARBA00022989"/>
    </source>
</evidence>
<keyword evidence="4" id="KW-0256">Endoplasmic reticulum</keyword>
<evidence type="ECO:0000256" key="2">
    <source>
        <dbReference type="ARBA" id="ARBA00004240"/>
    </source>
</evidence>
<organism evidence="10 11">
    <name type="scientific">Symbiodinium necroappetens</name>
    <dbReference type="NCBI Taxonomy" id="1628268"/>
    <lineage>
        <taxon>Eukaryota</taxon>
        <taxon>Sar</taxon>
        <taxon>Alveolata</taxon>
        <taxon>Dinophyceae</taxon>
        <taxon>Suessiales</taxon>
        <taxon>Symbiodiniaceae</taxon>
        <taxon>Symbiodinium</taxon>
    </lineage>
</organism>
<keyword evidence="11" id="KW-1185">Reference proteome</keyword>
<dbReference type="GO" id="GO:0031207">
    <property type="term" value="C:Sec62/Sec63 complex"/>
    <property type="evidence" value="ECO:0007669"/>
    <property type="project" value="TreeGrafter"/>
</dbReference>
<dbReference type="GO" id="GO:0008320">
    <property type="term" value="F:protein transmembrane transporter activity"/>
    <property type="evidence" value="ECO:0007669"/>
    <property type="project" value="TreeGrafter"/>
</dbReference>
<dbReference type="AlphaFoldDB" id="A0A812UAH1"/>